<name>A0A921S6S0_SORBI</name>
<keyword evidence="4 8" id="KW-0812">Transmembrane</keyword>
<keyword evidence="5 8" id="KW-0378">Hydrolase</keyword>
<reference evidence="10" key="2">
    <citation type="submission" date="2020-10" db="EMBL/GenBank/DDBJ databases">
        <authorList>
            <person name="Cooper E.A."/>
            <person name="Brenton Z.W."/>
            <person name="Flinn B.S."/>
            <person name="Jenkins J."/>
            <person name="Shu S."/>
            <person name="Flowers D."/>
            <person name="Luo F."/>
            <person name="Wang Y."/>
            <person name="Xia P."/>
            <person name="Barry K."/>
            <person name="Daum C."/>
            <person name="Lipzen A."/>
            <person name="Yoshinaga Y."/>
            <person name="Schmutz J."/>
            <person name="Saski C."/>
            <person name="Vermerris W."/>
            <person name="Kresovich S."/>
        </authorList>
    </citation>
    <scope>NUCLEOTIDE SEQUENCE</scope>
</reference>
<evidence type="ECO:0000256" key="6">
    <source>
        <dbReference type="ARBA" id="ARBA00022989"/>
    </source>
</evidence>
<keyword evidence="7 8" id="KW-0472">Membrane</keyword>
<dbReference type="GO" id="GO:0005737">
    <property type="term" value="C:cytoplasm"/>
    <property type="evidence" value="ECO:0007669"/>
    <property type="project" value="UniProtKB-ARBA"/>
</dbReference>
<keyword evidence="8" id="KW-0645">Protease</keyword>
<dbReference type="InterPro" id="IPR022764">
    <property type="entry name" value="Peptidase_S54_rhomboid_dom"/>
</dbReference>
<comment type="similarity">
    <text evidence="3 8">Belongs to the peptidase S54 family.</text>
</comment>
<dbReference type="GO" id="GO:0004252">
    <property type="term" value="F:serine-type endopeptidase activity"/>
    <property type="evidence" value="ECO:0007669"/>
    <property type="project" value="InterPro"/>
</dbReference>
<dbReference type="AlphaFoldDB" id="A0A921S6S0"/>
<feature type="domain" description="Peptidase S54 rhomboid" evidence="9">
    <location>
        <begin position="112"/>
        <end position="249"/>
    </location>
</feature>
<keyword evidence="8" id="KW-0720">Serine protease</keyword>
<comment type="subcellular location">
    <subcellularLocation>
        <location evidence="2 8">Membrane</location>
        <topology evidence="2 8">Multi-pass membrane protein</topology>
    </subcellularLocation>
</comment>
<evidence type="ECO:0000256" key="5">
    <source>
        <dbReference type="ARBA" id="ARBA00022801"/>
    </source>
</evidence>
<evidence type="ECO:0000256" key="2">
    <source>
        <dbReference type="ARBA" id="ARBA00004141"/>
    </source>
</evidence>
<dbReference type="Proteomes" id="UP000807115">
    <property type="component" value="Chromosome 1"/>
</dbReference>
<evidence type="ECO:0000256" key="1">
    <source>
        <dbReference type="ARBA" id="ARBA00000156"/>
    </source>
</evidence>
<evidence type="ECO:0000256" key="4">
    <source>
        <dbReference type="ARBA" id="ARBA00022692"/>
    </source>
</evidence>
<feature type="transmembrane region" description="Helical" evidence="8">
    <location>
        <begin position="121"/>
        <end position="141"/>
    </location>
</feature>
<reference evidence="10" key="1">
    <citation type="journal article" date="2019" name="BMC Genomics">
        <title>A new reference genome for Sorghum bicolor reveals high levels of sequence similarity between sweet and grain genotypes: implications for the genetics of sugar metabolism.</title>
        <authorList>
            <person name="Cooper E.A."/>
            <person name="Brenton Z.W."/>
            <person name="Flinn B.S."/>
            <person name="Jenkins J."/>
            <person name="Shu S."/>
            <person name="Flowers D."/>
            <person name="Luo F."/>
            <person name="Wang Y."/>
            <person name="Xia P."/>
            <person name="Barry K."/>
            <person name="Daum C."/>
            <person name="Lipzen A."/>
            <person name="Yoshinaga Y."/>
            <person name="Schmutz J."/>
            <person name="Saski C."/>
            <person name="Vermerris W."/>
            <person name="Kresovich S."/>
        </authorList>
    </citation>
    <scope>NUCLEOTIDE SEQUENCE</scope>
</reference>
<dbReference type="EMBL" id="CM027680">
    <property type="protein sequence ID" value="KAG0553133.1"/>
    <property type="molecule type" value="Genomic_DNA"/>
</dbReference>
<dbReference type="PANTHER" id="PTHR22936">
    <property type="entry name" value="RHOMBOID-RELATED"/>
    <property type="match status" value="1"/>
</dbReference>
<dbReference type="Pfam" id="PF01694">
    <property type="entry name" value="Rhomboid"/>
    <property type="match status" value="1"/>
</dbReference>
<dbReference type="GO" id="GO:0012505">
    <property type="term" value="C:endomembrane system"/>
    <property type="evidence" value="ECO:0007669"/>
    <property type="project" value="UniProtKB-ARBA"/>
</dbReference>
<dbReference type="Gene3D" id="1.20.1540.10">
    <property type="entry name" value="Rhomboid-like"/>
    <property type="match status" value="1"/>
</dbReference>
<evidence type="ECO:0000256" key="8">
    <source>
        <dbReference type="RuleBase" id="RU362115"/>
    </source>
</evidence>
<protein>
    <recommendedName>
        <fullName evidence="8">RHOMBOID-like protein</fullName>
        <ecNumber evidence="8">3.4.21.105</ecNumber>
    </recommendedName>
</protein>
<feature type="transmembrane region" description="Helical" evidence="8">
    <location>
        <begin position="206"/>
        <end position="225"/>
    </location>
</feature>
<comment type="catalytic activity">
    <reaction evidence="1 8">
        <text>Cleaves type-1 transmembrane domains using a catalytic dyad composed of serine and histidine that are contributed by different transmembrane domains.</text>
        <dbReference type="EC" id="3.4.21.105"/>
    </reaction>
</comment>
<evidence type="ECO:0000259" key="9">
    <source>
        <dbReference type="Pfam" id="PF01694"/>
    </source>
</evidence>
<dbReference type="GO" id="GO:0016020">
    <property type="term" value="C:membrane"/>
    <property type="evidence" value="ECO:0007669"/>
    <property type="project" value="UniProtKB-SubCell"/>
</dbReference>
<comment type="caution">
    <text evidence="10">The sequence shown here is derived from an EMBL/GenBank/DDBJ whole genome shotgun (WGS) entry which is preliminary data.</text>
</comment>
<comment type="function">
    <text evidence="8">Serine protease involved in intramembrane proteolysis.</text>
</comment>
<dbReference type="GO" id="GO:0006508">
    <property type="term" value="P:proteolysis"/>
    <property type="evidence" value="ECO:0007669"/>
    <property type="project" value="UniProtKB-KW"/>
</dbReference>
<dbReference type="InterPro" id="IPR035952">
    <property type="entry name" value="Rhomboid-like_sf"/>
</dbReference>
<feature type="transmembrane region" description="Helical" evidence="8">
    <location>
        <begin position="34"/>
        <end position="56"/>
    </location>
</feature>
<evidence type="ECO:0000256" key="3">
    <source>
        <dbReference type="ARBA" id="ARBA00009045"/>
    </source>
</evidence>
<accession>A0A921S6S0</accession>
<organism evidence="10 11">
    <name type="scientific">Sorghum bicolor</name>
    <name type="common">Sorghum</name>
    <name type="synonym">Sorghum vulgare</name>
    <dbReference type="NCBI Taxonomy" id="4558"/>
    <lineage>
        <taxon>Eukaryota</taxon>
        <taxon>Viridiplantae</taxon>
        <taxon>Streptophyta</taxon>
        <taxon>Embryophyta</taxon>
        <taxon>Tracheophyta</taxon>
        <taxon>Spermatophyta</taxon>
        <taxon>Magnoliopsida</taxon>
        <taxon>Liliopsida</taxon>
        <taxon>Poales</taxon>
        <taxon>Poaceae</taxon>
        <taxon>PACMAD clade</taxon>
        <taxon>Panicoideae</taxon>
        <taxon>Andropogonodae</taxon>
        <taxon>Andropogoneae</taxon>
        <taxon>Sorghinae</taxon>
        <taxon>Sorghum</taxon>
    </lineage>
</organism>
<feature type="transmembrane region" description="Helical" evidence="8">
    <location>
        <begin position="153"/>
        <end position="172"/>
    </location>
</feature>
<feature type="transmembrane region" description="Helical" evidence="8">
    <location>
        <begin position="231"/>
        <end position="251"/>
    </location>
</feature>
<dbReference type="SUPFAM" id="SSF144091">
    <property type="entry name" value="Rhomboid-like"/>
    <property type="match status" value="1"/>
</dbReference>
<dbReference type="InterPro" id="IPR002610">
    <property type="entry name" value="Peptidase_S54_rhomboid-like"/>
</dbReference>
<gene>
    <name evidence="10" type="ORF">BDA96_01G568400</name>
</gene>
<proteinExistence type="inferred from homology"/>
<dbReference type="FunFam" id="1.20.1540.10:FF:000019">
    <property type="entry name" value="RHOMBOID-like protein"/>
    <property type="match status" value="1"/>
</dbReference>
<dbReference type="PANTHER" id="PTHR22936:SF108">
    <property type="entry name" value="RHOMBOID-LIKE PROTEIN"/>
    <property type="match status" value="1"/>
</dbReference>
<keyword evidence="6 8" id="KW-1133">Transmembrane helix</keyword>
<feature type="transmembrane region" description="Helical" evidence="8">
    <location>
        <begin position="272"/>
        <end position="299"/>
    </location>
</feature>
<evidence type="ECO:0000313" key="11">
    <source>
        <dbReference type="Proteomes" id="UP000807115"/>
    </source>
</evidence>
<feature type="transmembrane region" description="Helical" evidence="8">
    <location>
        <begin position="178"/>
        <end position="199"/>
    </location>
</feature>
<sequence>MATRADVEKGGVVRKEPGKVPSPLYPQHEGEREWVPWIVPVFFVANITVFVITMYVNNCPTHTTTPRDAKCVARFLGRFSFQPLRQNPLLGPSSATLTKMGALVWEKVVHHHQGWRLLSSMWLHAGVLHLVANMLCLLFVGMRLEQQFGYVRIGAIYILSGLGGAVLSSLFIRNHISVGASGALFGLLGAMLSELLTNWTIYTNKAVAVATLLFVAAVNLVLGIMPHVNNFAHIGGFLAGFLLGFVVLMRPHFGWMERYSMPAGAPCTARKYLAYQWILLAVALLLLVVGFAVGMAMVFRGSNANDSCHWCHYLSCVPTARWNCTN</sequence>
<dbReference type="EC" id="3.4.21.105" evidence="8"/>
<evidence type="ECO:0000313" key="10">
    <source>
        <dbReference type="EMBL" id="KAG0553133.1"/>
    </source>
</evidence>
<evidence type="ECO:0000256" key="7">
    <source>
        <dbReference type="ARBA" id="ARBA00023136"/>
    </source>
</evidence>